<proteinExistence type="predicted"/>
<evidence type="ECO:0000259" key="8">
    <source>
        <dbReference type="PROSITE" id="PS50929"/>
    </source>
</evidence>
<dbReference type="WBParaSite" id="Hba_07203">
    <property type="protein sequence ID" value="Hba_07203"/>
    <property type="gene ID" value="Hba_07203"/>
</dbReference>
<organism evidence="9 10">
    <name type="scientific">Heterorhabditis bacteriophora</name>
    <name type="common">Entomopathogenic nematode worm</name>
    <dbReference type="NCBI Taxonomy" id="37862"/>
    <lineage>
        <taxon>Eukaryota</taxon>
        <taxon>Metazoa</taxon>
        <taxon>Ecdysozoa</taxon>
        <taxon>Nematoda</taxon>
        <taxon>Chromadorea</taxon>
        <taxon>Rhabditida</taxon>
        <taxon>Rhabditina</taxon>
        <taxon>Rhabditomorpha</taxon>
        <taxon>Strongyloidea</taxon>
        <taxon>Heterorhabditidae</taxon>
        <taxon>Heterorhabditis</taxon>
    </lineage>
</organism>
<dbReference type="InterPro" id="IPR011527">
    <property type="entry name" value="ABC1_TM_dom"/>
</dbReference>
<keyword evidence="1" id="KW-0813">Transport</keyword>
<dbReference type="Gene3D" id="1.20.1560.10">
    <property type="entry name" value="ABC transporter type 1, transmembrane domain"/>
    <property type="match status" value="1"/>
</dbReference>
<evidence type="ECO:0000256" key="6">
    <source>
        <dbReference type="ARBA" id="ARBA00023136"/>
    </source>
</evidence>
<name>A0A1I7WPX1_HETBA</name>
<feature type="transmembrane region" description="Helical" evidence="7">
    <location>
        <begin position="112"/>
        <end position="137"/>
    </location>
</feature>
<feature type="transmembrane region" description="Helical" evidence="7">
    <location>
        <begin position="213"/>
        <end position="232"/>
    </location>
</feature>
<dbReference type="PANTHER" id="PTHR24223">
    <property type="entry name" value="ATP-BINDING CASSETTE SUB-FAMILY C"/>
    <property type="match status" value="1"/>
</dbReference>
<keyword evidence="3" id="KW-0547">Nucleotide-binding</keyword>
<dbReference type="Gene3D" id="3.40.50.300">
    <property type="entry name" value="P-loop containing nucleotide triphosphate hydrolases"/>
    <property type="match status" value="1"/>
</dbReference>
<evidence type="ECO:0000256" key="7">
    <source>
        <dbReference type="SAM" id="Phobius"/>
    </source>
</evidence>
<sequence length="476" mass="53102">MLLSFLVFILFFYAIYWVIITEWVPTLPNGLTSKVVMEVLWEEELQANPQSPSLFKAIFRFTKTRLWAACAVFNFCVASKYEHRSNPLNFVVGLVAFAERVPATGEDVDYQFGLLLVVSICFVEIARVLSYGATWAISYRTGIRVRGALLGFLFKRLIGVRSLGKKNSAEIVNIFANDGQRLFDAVTFAPLVLVGPLVLIGGIVYLLAVIGPWSLLGIFVFFIFDAIQRISLMGEIIRCIRVIKMNCWEENFSKEIEQMRHDEKVDIRTAGYAQSLAIACGPVVPVVAAILTFLGVILSGNDLLASDAFASITVFFVMLFGIRMIPYGSRYLAEAIVAIKRIQELLLASESSTSSAFSELTPVNTEQSSFLLDNVTLIIKRKELTGVCGVVGSGKSALLNSVIGHVRTLYLFSSYTVYYCYLIHLQMYHVDGELEVGGSVAYVPQTPWIQNTTLQENILFGLPMNTQRYYKVCFVS</sequence>
<feature type="domain" description="ABC transmembrane type-1" evidence="8">
    <location>
        <begin position="109"/>
        <end position="334"/>
    </location>
</feature>
<feature type="transmembrane region" description="Helical" evidence="7">
    <location>
        <begin position="303"/>
        <end position="322"/>
    </location>
</feature>
<dbReference type="Pfam" id="PF00664">
    <property type="entry name" value="ABC_membrane"/>
    <property type="match status" value="2"/>
</dbReference>
<evidence type="ECO:0000256" key="3">
    <source>
        <dbReference type="ARBA" id="ARBA00022741"/>
    </source>
</evidence>
<keyword evidence="6 7" id="KW-0472">Membrane</keyword>
<dbReference type="AlphaFoldDB" id="A0A1I7WPX1"/>
<keyword evidence="2 7" id="KW-0812">Transmembrane</keyword>
<keyword evidence="4" id="KW-0067">ATP-binding</keyword>
<dbReference type="Proteomes" id="UP000095283">
    <property type="component" value="Unplaced"/>
</dbReference>
<evidence type="ECO:0000256" key="2">
    <source>
        <dbReference type="ARBA" id="ARBA00022692"/>
    </source>
</evidence>
<dbReference type="SUPFAM" id="SSF52540">
    <property type="entry name" value="P-loop containing nucleoside triphosphate hydrolases"/>
    <property type="match status" value="1"/>
</dbReference>
<evidence type="ECO:0000313" key="9">
    <source>
        <dbReference type="Proteomes" id="UP000095283"/>
    </source>
</evidence>
<dbReference type="GO" id="GO:0140359">
    <property type="term" value="F:ABC-type transporter activity"/>
    <property type="evidence" value="ECO:0007669"/>
    <property type="project" value="InterPro"/>
</dbReference>
<feature type="transmembrane region" description="Helical" evidence="7">
    <location>
        <begin position="276"/>
        <end position="297"/>
    </location>
</feature>
<dbReference type="InterPro" id="IPR027417">
    <property type="entry name" value="P-loop_NTPase"/>
</dbReference>
<evidence type="ECO:0000256" key="1">
    <source>
        <dbReference type="ARBA" id="ARBA00022448"/>
    </source>
</evidence>
<dbReference type="GO" id="GO:0005524">
    <property type="term" value="F:ATP binding"/>
    <property type="evidence" value="ECO:0007669"/>
    <property type="project" value="UniProtKB-KW"/>
</dbReference>
<dbReference type="PANTHER" id="PTHR24223:SF447">
    <property type="entry name" value="MULTIDRUG RESISTANCE-ASSOCIATED PROTEIN 5"/>
    <property type="match status" value="1"/>
</dbReference>
<evidence type="ECO:0000256" key="4">
    <source>
        <dbReference type="ARBA" id="ARBA00022840"/>
    </source>
</evidence>
<dbReference type="PROSITE" id="PS50929">
    <property type="entry name" value="ABC_TM1F"/>
    <property type="match status" value="1"/>
</dbReference>
<feature type="transmembrane region" description="Helical" evidence="7">
    <location>
        <begin position="185"/>
        <end position="207"/>
    </location>
</feature>
<accession>A0A1I7WPX1</accession>
<dbReference type="InterPro" id="IPR036640">
    <property type="entry name" value="ABC1_TM_sf"/>
</dbReference>
<dbReference type="GO" id="GO:0016020">
    <property type="term" value="C:membrane"/>
    <property type="evidence" value="ECO:0007669"/>
    <property type="project" value="InterPro"/>
</dbReference>
<feature type="transmembrane region" description="Helical" evidence="7">
    <location>
        <begin position="5"/>
        <end position="24"/>
    </location>
</feature>
<evidence type="ECO:0000256" key="5">
    <source>
        <dbReference type="ARBA" id="ARBA00022989"/>
    </source>
</evidence>
<protein>
    <submittedName>
        <fullName evidence="10">ABC transmembrane type-1 domain-containing protein</fullName>
    </submittedName>
</protein>
<keyword evidence="5 7" id="KW-1133">Transmembrane helix</keyword>
<evidence type="ECO:0000313" key="10">
    <source>
        <dbReference type="WBParaSite" id="Hba_07203"/>
    </source>
</evidence>
<dbReference type="InterPro" id="IPR050173">
    <property type="entry name" value="ABC_transporter_C-like"/>
</dbReference>
<reference evidence="10" key="1">
    <citation type="submission" date="2016-11" db="UniProtKB">
        <authorList>
            <consortium name="WormBaseParasite"/>
        </authorList>
    </citation>
    <scope>IDENTIFICATION</scope>
</reference>
<dbReference type="SUPFAM" id="SSF90123">
    <property type="entry name" value="ABC transporter transmembrane region"/>
    <property type="match status" value="1"/>
</dbReference>
<keyword evidence="9" id="KW-1185">Reference proteome</keyword>